<evidence type="ECO:0000313" key="3">
    <source>
        <dbReference type="Proteomes" id="UP001274830"/>
    </source>
</evidence>
<reference evidence="2" key="1">
    <citation type="submission" date="2023-07" db="EMBL/GenBank/DDBJ databases">
        <title>Black Yeasts Isolated from many extreme environments.</title>
        <authorList>
            <person name="Coleine C."/>
            <person name="Stajich J.E."/>
            <person name="Selbmann L."/>
        </authorList>
    </citation>
    <scope>NUCLEOTIDE SEQUENCE</scope>
    <source>
        <strain evidence="2">CCFEE 5485</strain>
    </source>
</reference>
<organism evidence="2 3">
    <name type="scientific">Recurvomyces mirabilis</name>
    <dbReference type="NCBI Taxonomy" id="574656"/>
    <lineage>
        <taxon>Eukaryota</taxon>
        <taxon>Fungi</taxon>
        <taxon>Dikarya</taxon>
        <taxon>Ascomycota</taxon>
        <taxon>Pezizomycotina</taxon>
        <taxon>Dothideomycetes</taxon>
        <taxon>Dothideomycetidae</taxon>
        <taxon>Mycosphaerellales</taxon>
        <taxon>Teratosphaeriaceae</taxon>
        <taxon>Recurvomyces</taxon>
    </lineage>
</organism>
<feature type="region of interest" description="Disordered" evidence="1">
    <location>
        <begin position="1"/>
        <end position="26"/>
    </location>
</feature>
<keyword evidence="3" id="KW-1185">Reference proteome</keyword>
<evidence type="ECO:0000256" key="1">
    <source>
        <dbReference type="SAM" id="MobiDB-lite"/>
    </source>
</evidence>
<sequence length="280" mass="31023">MFSGRKKPISKQKSPGKKLQKKRRPAVYGDSGMTLANVGGIKLEQPRAMPPATNLVQTLESSRPQLARNASKRSSIFGLTPVLDHFGYEVELSFLTPLAQEVQHRLQQVTGIGIYKPGDGPGIEILVMQDMGSARALAAVRYLTRDFPTDQRILLCRELKSLLTAEQLTVLKRALYTVEQIHCEDIDDRIATPRSAITAPLKAIVRPSPARRVAISEPARPKSSRVLVDNHRFSRGAEQNVERAGGRREQGDISVRTDICVQDRARLSVPERSTVVKVES</sequence>
<comment type="caution">
    <text evidence="2">The sequence shown here is derived from an EMBL/GenBank/DDBJ whole genome shotgun (WGS) entry which is preliminary data.</text>
</comment>
<gene>
    <name evidence="2" type="ORF">LTR78_000396</name>
</gene>
<feature type="compositionally biased region" description="Basic residues" evidence="1">
    <location>
        <begin position="1"/>
        <end position="25"/>
    </location>
</feature>
<dbReference type="EMBL" id="JAUTXT010000001">
    <property type="protein sequence ID" value="KAK3680019.1"/>
    <property type="molecule type" value="Genomic_DNA"/>
</dbReference>
<accession>A0AAE0WXX3</accession>
<dbReference type="Proteomes" id="UP001274830">
    <property type="component" value="Unassembled WGS sequence"/>
</dbReference>
<proteinExistence type="predicted"/>
<name>A0AAE0WXX3_9PEZI</name>
<evidence type="ECO:0000313" key="2">
    <source>
        <dbReference type="EMBL" id="KAK3680019.1"/>
    </source>
</evidence>
<protein>
    <submittedName>
        <fullName evidence="2">Uncharacterized protein</fullName>
    </submittedName>
</protein>
<dbReference type="AlphaFoldDB" id="A0AAE0WXX3"/>